<feature type="coiled-coil region" evidence="4">
    <location>
        <begin position="487"/>
        <end position="528"/>
    </location>
</feature>
<keyword evidence="1" id="KW-0145">Chemotaxis</keyword>
<keyword evidence="6" id="KW-1133">Transmembrane helix</keyword>
<comment type="similarity">
    <text evidence="2">Belongs to the methyl-accepting chemotaxis (MCP) protein family.</text>
</comment>
<dbReference type="Pfam" id="PF00672">
    <property type="entry name" value="HAMP"/>
    <property type="match status" value="1"/>
</dbReference>
<dbReference type="RefSeq" id="WP_265507509.1">
    <property type="nucleotide sequence ID" value="NZ_JAOTBE010000033.1"/>
</dbReference>
<protein>
    <submittedName>
        <fullName evidence="9">Methyl-accepting chemotaxis protein</fullName>
    </submittedName>
</protein>
<keyword evidence="6" id="KW-0812">Transmembrane</keyword>
<comment type="caution">
    <text evidence="9">The sequence shown here is derived from an EMBL/GenBank/DDBJ whole genome shotgun (WGS) entry which is preliminary data.</text>
</comment>
<evidence type="ECO:0000256" key="1">
    <source>
        <dbReference type="ARBA" id="ARBA00022500"/>
    </source>
</evidence>
<dbReference type="InterPro" id="IPR004089">
    <property type="entry name" value="MCPsignal_dom"/>
</dbReference>
<feature type="domain" description="HAMP" evidence="8">
    <location>
        <begin position="333"/>
        <end position="386"/>
    </location>
</feature>
<dbReference type="CDD" id="cd12913">
    <property type="entry name" value="PDC1_MCP_like"/>
    <property type="match status" value="1"/>
</dbReference>
<dbReference type="Gene3D" id="3.30.450.20">
    <property type="entry name" value="PAS domain"/>
    <property type="match status" value="1"/>
</dbReference>
<dbReference type="Gene3D" id="6.10.340.10">
    <property type="match status" value="1"/>
</dbReference>
<reference evidence="9 10" key="1">
    <citation type="submission" date="2024-09" db="EMBL/GenBank/DDBJ databases">
        <authorList>
            <person name="Sun Q."/>
            <person name="Mori K."/>
        </authorList>
    </citation>
    <scope>NUCLEOTIDE SEQUENCE [LARGE SCALE GENOMIC DNA]</scope>
    <source>
        <strain evidence="9 10">CCM 7904</strain>
    </source>
</reference>
<evidence type="ECO:0000256" key="4">
    <source>
        <dbReference type="SAM" id="Coils"/>
    </source>
</evidence>
<dbReference type="CDD" id="cd06225">
    <property type="entry name" value="HAMP"/>
    <property type="match status" value="1"/>
</dbReference>
<dbReference type="SUPFAM" id="SSF58104">
    <property type="entry name" value="Methyl-accepting chemotaxis protein (MCP) signaling domain"/>
    <property type="match status" value="1"/>
</dbReference>
<evidence type="ECO:0000256" key="3">
    <source>
        <dbReference type="PROSITE-ProRule" id="PRU00284"/>
    </source>
</evidence>
<evidence type="ECO:0000313" key="9">
    <source>
        <dbReference type="EMBL" id="MFC0202118.1"/>
    </source>
</evidence>
<keyword evidence="4" id="KW-0175">Coiled coil</keyword>
<organism evidence="9 10">
    <name type="scientific">Paracoccus rhizosphaerae</name>
    <dbReference type="NCBI Taxonomy" id="1133347"/>
    <lineage>
        <taxon>Bacteria</taxon>
        <taxon>Pseudomonadati</taxon>
        <taxon>Pseudomonadota</taxon>
        <taxon>Alphaproteobacteria</taxon>
        <taxon>Rhodobacterales</taxon>
        <taxon>Paracoccaceae</taxon>
        <taxon>Paracoccus</taxon>
    </lineage>
</organism>
<evidence type="ECO:0000256" key="5">
    <source>
        <dbReference type="SAM" id="MobiDB-lite"/>
    </source>
</evidence>
<keyword evidence="3" id="KW-0807">Transducer</keyword>
<evidence type="ECO:0000259" key="7">
    <source>
        <dbReference type="PROSITE" id="PS50111"/>
    </source>
</evidence>
<dbReference type="Proteomes" id="UP001589795">
    <property type="component" value="Unassembled WGS sequence"/>
</dbReference>
<accession>A0ABV6CSZ9</accession>
<keyword evidence="10" id="KW-1185">Reference proteome</keyword>
<evidence type="ECO:0000259" key="8">
    <source>
        <dbReference type="PROSITE" id="PS50885"/>
    </source>
</evidence>
<dbReference type="CDD" id="cd11386">
    <property type="entry name" value="MCP_signal"/>
    <property type="match status" value="1"/>
</dbReference>
<dbReference type="SMART" id="SM00304">
    <property type="entry name" value="HAMP"/>
    <property type="match status" value="3"/>
</dbReference>
<dbReference type="PANTHER" id="PTHR43531">
    <property type="entry name" value="PROTEIN ICFG"/>
    <property type="match status" value="1"/>
</dbReference>
<evidence type="ECO:0000313" key="10">
    <source>
        <dbReference type="Proteomes" id="UP001589795"/>
    </source>
</evidence>
<name>A0ABV6CSZ9_9RHOB</name>
<dbReference type="InterPro" id="IPR004090">
    <property type="entry name" value="Chemotax_Me-accpt_rcpt"/>
</dbReference>
<feature type="region of interest" description="Disordered" evidence="5">
    <location>
        <begin position="715"/>
        <end position="754"/>
    </location>
</feature>
<gene>
    <name evidence="9" type="ORF">ACFFIZ_17855</name>
</gene>
<dbReference type="InterPro" id="IPR051310">
    <property type="entry name" value="MCP_chemotaxis"/>
</dbReference>
<dbReference type="Pfam" id="PF22673">
    <property type="entry name" value="MCP-like_PDC_1"/>
    <property type="match status" value="1"/>
</dbReference>
<dbReference type="Pfam" id="PF00015">
    <property type="entry name" value="MCPsignal"/>
    <property type="match status" value="1"/>
</dbReference>
<dbReference type="SMART" id="SM00283">
    <property type="entry name" value="MA"/>
    <property type="match status" value="1"/>
</dbReference>
<keyword evidence="6" id="KW-0472">Membrane</keyword>
<dbReference type="PANTHER" id="PTHR43531:SF11">
    <property type="entry name" value="METHYL-ACCEPTING CHEMOTAXIS PROTEIN 3"/>
    <property type="match status" value="1"/>
</dbReference>
<dbReference type="Gene3D" id="1.10.287.950">
    <property type="entry name" value="Methyl-accepting chemotaxis protein"/>
    <property type="match status" value="1"/>
</dbReference>
<dbReference type="EMBL" id="JBHLWQ010000172">
    <property type="protein sequence ID" value="MFC0202118.1"/>
    <property type="molecule type" value="Genomic_DNA"/>
</dbReference>
<dbReference type="PROSITE" id="PS50885">
    <property type="entry name" value="HAMP"/>
    <property type="match status" value="2"/>
</dbReference>
<sequence>MQIGSISIRTKLALASAALTSCAVIVVSALTLSLMGRASLEEAEARARAYLREYNVTVEQEVNGILGIVDAGVAAVEGALAAGSDRTVLAQIAQKVLMTDDRLLGVTLALEPSGAGSDRDWIGQPFSDPRGRFSPWYYRDADGTVAVDVLDMTRPADKLQWYLRPLEEGSSTITPPYSYTTGGKDVVLITLSSVIRNNGRQIGVMTGDMQIEGIADRIAKLRPFGNGQIGLVSDAGTWIAHSDPARLGQTLSQDEQGWMAGDDAPRHVSIGGNEMLMMTSNVDFDGVDGAWTLVMTVPRATVMAHVTATRNMTIMLAAAVLAAALVLLWLGAKAVSRPIEAMTAAMKRLADGKLDTPIPHANRGDEIGAMASAVAVFRDNTAEARRLEAAAAASQAQAAAAAQAEAESQTHVVSKIGDGLERLAAGDMTHHIPSPEHDPFPAAYDSLRQSFNSVAARLSGTIQRIAGVAEQVRGSADEISNAAGDISSRAETQAATLEQSAAALNEMNESLRQTAERAREAEEASSQNRSIAQDSATVVRDAVDAMKRIERSSEQISRIIDVIDDIAFQTNLLALNAGVEAARAGDAGRGFAVVASEVRGLAQRAAESAREVRTLISESAEQVRTGSTLVGRTGQSLDQILQKAASVSEQIAGISVAVSEQSIGLSEINTGVNQLDQVTQQNAAVAEEATASSISLRQQAEELSREIRTFKFAGAPDRHIPAPQPKAMAADDLAPRPRQARAGSSVARPRLVEF</sequence>
<feature type="transmembrane region" description="Helical" evidence="6">
    <location>
        <begin position="12"/>
        <end position="35"/>
    </location>
</feature>
<feature type="domain" description="Methyl-accepting transducer" evidence="7">
    <location>
        <begin position="468"/>
        <end position="697"/>
    </location>
</feature>
<dbReference type="InterPro" id="IPR003660">
    <property type="entry name" value="HAMP_dom"/>
</dbReference>
<evidence type="ECO:0000256" key="6">
    <source>
        <dbReference type="SAM" id="Phobius"/>
    </source>
</evidence>
<dbReference type="PROSITE" id="PS50111">
    <property type="entry name" value="CHEMOTAXIS_TRANSDUC_2"/>
    <property type="match status" value="1"/>
</dbReference>
<proteinExistence type="inferred from homology"/>
<dbReference type="PRINTS" id="PR00260">
    <property type="entry name" value="CHEMTRNSDUCR"/>
</dbReference>
<feature type="domain" description="HAMP" evidence="8">
    <location>
        <begin position="407"/>
        <end position="463"/>
    </location>
</feature>
<evidence type="ECO:0000256" key="2">
    <source>
        <dbReference type="ARBA" id="ARBA00029447"/>
    </source>
</evidence>